<accession>A0ABU8SLJ5</accession>
<dbReference type="InterPro" id="IPR026893">
    <property type="entry name" value="Tyr/Ser_Pase_IphP-type"/>
</dbReference>
<dbReference type="PROSITE" id="PS00383">
    <property type="entry name" value="TYR_PHOSPHATASE_1"/>
    <property type="match status" value="1"/>
</dbReference>
<organism evidence="3 4">
    <name type="scientific">Nicoliella lavandulae</name>
    <dbReference type="NCBI Taxonomy" id="3082954"/>
    <lineage>
        <taxon>Bacteria</taxon>
        <taxon>Bacillati</taxon>
        <taxon>Bacillota</taxon>
        <taxon>Bacilli</taxon>
        <taxon>Lactobacillales</taxon>
        <taxon>Lactobacillaceae</taxon>
        <taxon>Nicoliella</taxon>
    </lineage>
</organism>
<dbReference type="EC" id="3.1.3.48" evidence="3"/>
<proteinExistence type="inferred from homology"/>
<dbReference type="InterPro" id="IPR029021">
    <property type="entry name" value="Prot-tyrosine_phosphatase-like"/>
</dbReference>
<dbReference type="GO" id="GO:0004725">
    <property type="term" value="F:protein tyrosine phosphatase activity"/>
    <property type="evidence" value="ECO:0007669"/>
    <property type="project" value="UniProtKB-EC"/>
</dbReference>
<evidence type="ECO:0000256" key="1">
    <source>
        <dbReference type="ARBA" id="ARBA00009580"/>
    </source>
</evidence>
<keyword evidence="4" id="KW-1185">Reference proteome</keyword>
<reference evidence="3 4" key="1">
    <citation type="submission" date="2023-10" db="EMBL/GenBank/DDBJ databases">
        <title>Nicoliella lavandulae sp. nov. isolated from Lavandula angustifolia flowers.</title>
        <authorList>
            <person name="Alcantara C."/>
            <person name="Zuniga M."/>
            <person name="Landete J.M."/>
            <person name="Monedero V."/>
        </authorList>
    </citation>
    <scope>NUCLEOTIDE SEQUENCE [LARGE SCALE GENOMIC DNA]</scope>
    <source>
        <strain evidence="3 4">Es01</strain>
    </source>
</reference>
<comment type="similarity">
    <text evidence="1">Belongs to the protein-tyrosine phosphatase family.</text>
</comment>
<dbReference type="PANTHER" id="PTHR31126:SF1">
    <property type="entry name" value="TYROSINE SPECIFIC PROTEIN PHOSPHATASES DOMAIN-CONTAINING PROTEIN"/>
    <property type="match status" value="1"/>
</dbReference>
<dbReference type="SUPFAM" id="SSF52799">
    <property type="entry name" value="(Phosphotyrosine protein) phosphatases II"/>
    <property type="match status" value="1"/>
</dbReference>
<name>A0ABU8SLJ5_9LACO</name>
<sequence>MTENKRLLDIKNGYNFRDIGGYPTNDGHTTKWHKIIRSGNLAELDAKDQAYLKNYGITNDIDLRSKMERDSEPDLVPDGVKYSQNPIFEQKERRTADVMLQRYSEDPTIGKLHMKHVYENLIESPIARNSYRNLFQRLLKDPNGCSLMHCSQGKDRTGMGIVMLLFVLGVKEEDIKKDYLASAEQMKPYVQKQIQHYERYNINNIFKENVNALYTVSIDYYNAAMNKIKELYGNMDNFIHEYLNLSDSDVQKLRAEYLD</sequence>
<dbReference type="PANTHER" id="PTHR31126">
    <property type="entry name" value="TYROSINE-PROTEIN PHOSPHATASE"/>
    <property type="match status" value="1"/>
</dbReference>
<dbReference type="InterPro" id="IPR016130">
    <property type="entry name" value="Tyr_Pase_AS"/>
</dbReference>
<feature type="domain" description="Tyrosine specific protein phosphatases" evidence="2">
    <location>
        <begin position="129"/>
        <end position="201"/>
    </location>
</feature>
<dbReference type="InterPro" id="IPR000387">
    <property type="entry name" value="Tyr_Pase_dom"/>
</dbReference>
<dbReference type="Gene3D" id="3.90.190.10">
    <property type="entry name" value="Protein tyrosine phosphatase superfamily"/>
    <property type="match status" value="1"/>
</dbReference>
<evidence type="ECO:0000313" key="3">
    <source>
        <dbReference type="EMBL" id="MEJ6400107.1"/>
    </source>
</evidence>
<protein>
    <submittedName>
        <fullName evidence="3">Tyrosine-protein phosphatase</fullName>
        <ecNumber evidence="3">3.1.3.48</ecNumber>
    </submittedName>
</protein>
<dbReference type="EMBL" id="JAWMWH010000001">
    <property type="protein sequence ID" value="MEJ6400107.1"/>
    <property type="molecule type" value="Genomic_DNA"/>
</dbReference>
<keyword evidence="3" id="KW-0378">Hydrolase</keyword>
<comment type="caution">
    <text evidence="3">The sequence shown here is derived from an EMBL/GenBank/DDBJ whole genome shotgun (WGS) entry which is preliminary data.</text>
</comment>
<dbReference type="Proteomes" id="UP001370590">
    <property type="component" value="Unassembled WGS sequence"/>
</dbReference>
<dbReference type="Pfam" id="PF13350">
    <property type="entry name" value="Y_phosphatase3"/>
    <property type="match status" value="1"/>
</dbReference>
<evidence type="ECO:0000259" key="2">
    <source>
        <dbReference type="PROSITE" id="PS50056"/>
    </source>
</evidence>
<dbReference type="PROSITE" id="PS50056">
    <property type="entry name" value="TYR_PHOSPHATASE_2"/>
    <property type="match status" value="1"/>
</dbReference>
<evidence type="ECO:0000313" key="4">
    <source>
        <dbReference type="Proteomes" id="UP001370590"/>
    </source>
</evidence>
<dbReference type="RefSeq" id="WP_339959927.1">
    <property type="nucleotide sequence ID" value="NZ_JAWMWH010000001.1"/>
</dbReference>
<gene>
    <name evidence="3" type="ORF">R4146_02790</name>
</gene>